<feature type="transmembrane region" description="Helical" evidence="5">
    <location>
        <begin position="161"/>
        <end position="184"/>
    </location>
</feature>
<dbReference type="EnsemblMetazoa" id="G6603.3">
    <property type="protein sequence ID" value="G6603.3:cds"/>
    <property type="gene ID" value="G6603"/>
</dbReference>
<evidence type="ECO:0000313" key="7">
    <source>
        <dbReference type="Proteomes" id="UP000005408"/>
    </source>
</evidence>
<evidence type="ECO:0000256" key="4">
    <source>
        <dbReference type="ARBA" id="ARBA00023136"/>
    </source>
</evidence>
<name>A0A8W8NKJ0_MAGGI</name>
<protein>
    <submittedName>
        <fullName evidence="6">Uncharacterized protein</fullName>
    </submittedName>
</protein>
<dbReference type="OMA" id="CGLWNCF"/>
<dbReference type="Proteomes" id="UP000005408">
    <property type="component" value="Unassembled WGS sequence"/>
</dbReference>
<sequence>MFNETFKSSSIFLKLSLIPAFLGFINHLVSFASSNWRVIESPVPLLKIYPHVENTYCGLWNCFSCLSNNAKCESAVFPLEDAIVVTRVFVTIGLFLGCGTLSLTLLCLFIREVASHDFVHIGTLLISISTGGCVLIGVVVYGSSTSDHDSNLHAEHSLHWSYFLCAVAFFMYFINGLLLFLNVLRIKTS</sequence>
<evidence type="ECO:0000256" key="2">
    <source>
        <dbReference type="ARBA" id="ARBA00022692"/>
    </source>
</evidence>
<dbReference type="EnsemblMetazoa" id="G6603.6">
    <property type="protein sequence ID" value="G6603.6:cds"/>
    <property type="gene ID" value="G6603"/>
</dbReference>
<dbReference type="PANTHER" id="PTHR10671:SF108">
    <property type="entry name" value="CLAUDIN FAMILY PROTEIN-RELATED"/>
    <property type="match status" value="1"/>
</dbReference>
<dbReference type="EnsemblMetazoa" id="G6603.2">
    <property type="protein sequence ID" value="G6603.2:cds"/>
    <property type="gene ID" value="G6603"/>
</dbReference>
<dbReference type="InterPro" id="IPR004031">
    <property type="entry name" value="PMP22/EMP/MP20/Claudin"/>
</dbReference>
<dbReference type="Gene3D" id="1.20.140.150">
    <property type="match status" value="1"/>
</dbReference>
<proteinExistence type="predicted"/>
<reference evidence="6" key="1">
    <citation type="submission" date="2022-08" db="UniProtKB">
        <authorList>
            <consortium name="EnsemblMetazoa"/>
        </authorList>
    </citation>
    <scope>IDENTIFICATION</scope>
    <source>
        <strain evidence="6">05x7-T-G4-1.051#20</strain>
    </source>
</reference>
<dbReference type="EnsemblMetazoa" id="G6603.1">
    <property type="protein sequence ID" value="G6603.1:cds"/>
    <property type="gene ID" value="G6603"/>
</dbReference>
<dbReference type="EnsemblMetazoa" id="G6603.4">
    <property type="protein sequence ID" value="G6603.4:cds"/>
    <property type="gene ID" value="G6603"/>
</dbReference>
<feature type="transmembrane region" description="Helical" evidence="5">
    <location>
        <begin position="88"/>
        <end position="109"/>
    </location>
</feature>
<feature type="transmembrane region" description="Helical" evidence="5">
    <location>
        <begin position="121"/>
        <end position="141"/>
    </location>
</feature>
<dbReference type="OrthoDB" id="6137079at2759"/>
<keyword evidence="2 5" id="KW-0812">Transmembrane</keyword>
<accession>A0A8W8NKJ0</accession>
<dbReference type="Pfam" id="PF00822">
    <property type="entry name" value="PMP22_Claudin"/>
    <property type="match status" value="1"/>
</dbReference>
<dbReference type="EnsemblMetazoa" id="G6603.7">
    <property type="protein sequence ID" value="G6603.7:cds"/>
    <property type="gene ID" value="G6603"/>
</dbReference>
<evidence type="ECO:0000256" key="1">
    <source>
        <dbReference type="ARBA" id="ARBA00004141"/>
    </source>
</evidence>
<evidence type="ECO:0000256" key="5">
    <source>
        <dbReference type="SAM" id="Phobius"/>
    </source>
</evidence>
<dbReference type="EnsemblMetazoa" id="G6603.5">
    <property type="protein sequence ID" value="G6603.5:cds"/>
    <property type="gene ID" value="G6603"/>
</dbReference>
<keyword evidence="3 5" id="KW-1133">Transmembrane helix</keyword>
<dbReference type="GO" id="GO:0005886">
    <property type="term" value="C:plasma membrane"/>
    <property type="evidence" value="ECO:0007669"/>
    <property type="project" value="TreeGrafter"/>
</dbReference>
<evidence type="ECO:0000313" key="6">
    <source>
        <dbReference type="EnsemblMetazoa" id="G6603.6:cds"/>
    </source>
</evidence>
<evidence type="ECO:0000256" key="3">
    <source>
        <dbReference type="ARBA" id="ARBA00022989"/>
    </source>
</evidence>
<organism evidence="6 7">
    <name type="scientific">Magallana gigas</name>
    <name type="common">Pacific oyster</name>
    <name type="synonym">Crassostrea gigas</name>
    <dbReference type="NCBI Taxonomy" id="29159"/>
    <lineage>
        <taxon>Eukaryota</taxon>
        <taxon>Metazoa</taxon>
        <taxon>Spiralia</taxon>
        <taxon>Lophotrochozoa</taxon>
        <taxon>Mollusca</taxon>
        <taxon>Bivalvia</taxon>
        <taxon>Autobranchia</taxon>
        <taxon>Pteriomorphia</taxon>
        <taxon>Ostreida</taxon>
        <taxon>Ostreoidea</taxon>
        <taxon>Ostreidae</taxon>
        <taxon>Magallana</taxon>
    </lineage>
</organism>
<comment type="subcellular location">
    <subcellularLocation>
        <location evidence="1">Membrane</location>
        <topology evidence="1">Multi-pass membrane protein</topology>
    </subcellularLocation>
</comment>
<feature type="transmembrane region" description="Helical" evidence="5">
    <location>
        <begin position="12"/>
        <end position="32"/>
    </location>
</feature>
<dbReference type="AlphaFoldDB" id="A0A8W8NKJ0"/>
<keyword evidence="7" id="KW-1185">Reference proteome</keyword>
<keyword evidence="4 5" id="KW-0472">Membrane</keyword>
<dbReference type="InterPro" id="IPR050579">
    <property type="entry name" value="PMP-22/EMP/MP20-like"/>
</dbReference>
<dbReference type="PANTHER" id="PTHR10671">
    <property type="entry name" value="EPITHELIAL MEMBRANE PROTEIN-RELATED"/>
    <property type="match status" value="1"/>
</dbReference>